<gene>
    <name evidence="1" type="ORF">BFW87_21850</name>
</gene>
<comment type="caution">
    <text evidence="1">The sequence shown here is derived from an EMBL/GenBank/DDBJ whole genome shotgun (WGS) entry which is preliminary data.</text>
</comment>
<accession>A0A1T2YDE4</accession>
<dbReference type="RefSeq" id="WP_078741795.1">
    <property type="nucleotide sequence ID" value="NZ_MSDF01000030.1"/>
</dbReference>
<dbReference type="OrthoDB" id="6984242at2"/>
<evidence type="ECO:0000313" key="2">
    <source>
        <dbReference type="Proteomes" id="UP000190965"/>
    </source>
</evidence>
<proteinExistence type="predicted"/>
<dbReference type="EMBL" id="MSDF01000030">
    <property type="protein sequence ID" value="OPA90107.1"/>
    <property type="molecule type" value="Genomic_DNA"/>
</dbReference>
<dbReference type="AlphaFoldDB" id="A0A1T2YDE4"/>
<evidence type="ECO:0008006" key="3">
    <source>
        <dbReference type="Google" id="ProtNLM"/>
    </source>
</evidence>
<evidence type="ECO:0000313" key="1">
    <source>
        <dbReference type="EMBL" id="OPA90107.1"/>
    </source>
</evidence>
<dbReference type="Proteomes" id="UP000190965">
    <property type="component" value="Unassembled WGS sequence"/>
</dbReference>
<protein>
    <recommendedName>
        <fullName evidence="3">CdiI immunity protein domain-containing protein</fullName>
    </recommendedName>
</protein>
<sequence>MLKHPFLNLPYVPKLQYFLGGFDIYDREDSLGVAIATYDINLPEDRAYLIKHLIIDRSSDLSYRHKKSLMDVLGAALDDSEFNFSKVLRQDLTSHCSLPCGWDCMENPRKFFEAIFKLANEGWRDDLEKASLEDQSTW</sequence>
<name>A0A1T2YDE4_PSEFL</name>
<organism evidence="1 2">
    <name type="scientific">Pseudomonas fluorescens</name>
    <dbReference type="NCBI Taxonomy" id="294"/>
    <lineage>
        <taxon>Bacteria</taxon>
        <taxon>Pseudomonadati</taxon>
        <taxon>Pseudomonadota</taxon>
        <taxon>Gammaproteobacteria</taxon>
        <taxon>Pseudomonadales</taxon>
        <taxon>Pseudomonadaceae</taxon>
        <taxon>Pseudomonas</taxon>
    </lineage>
</organism>
<reference evidence="1 2" key="1">
    <citation type="submission" date="2016-12" db="EMBL/GenBank/DDBJ databases">
        <title>Draft genome sequences of seven strains of Pseudomonas fluorescens that produce 4-formylaminooxyvinylglycine.</title>
        <authorList>
            <person name="Okrent R.A."/>
            <person name="Manning V.A."/>
            <person name="Trippe K.M."/>
        </authorList>
    </citation>
    <scope>NUCLEOTIDE SEQUENCE [LARGE SCALE GENOMIC DNA]</scope>
    <source>
        <strain evidence="1 2">P5A</strain>
    </source>
</reference>